<feature type="region of interest" description="Disordered" evidence="1">
    <location>
        <begin position="120"/>
        <end position="194"/>
    </location>
</feature>
<dbReference type="Proteomes" id="UP000694888">
    <property type="component" value="Unplaced"/>
</dbReference>
<reference evidence="4" key="1">
    <citation type="submission" date="2025-08" db="UniProtKB">
        <authorList>
            <consortium name="RefSeq"/>
        </authorList>
    </citation>
    <scope>IDENTIFICATION</scope>
</reference>
<evidence type="ECO:0000313" key="3">
    <source>
        <dbReference type="Proteomes" id="UP000694888"/>
    </source>
</evidence>
<evidence type="ECO:0000256" key="2">
    <source>
        <dbReference type="SAM" id="SignalP"/>
    </source>
</evidence>
<accession>A0ABM0ZVY3</accession>
<evidence type="ECO:0000256" key="1">
    <source>
        <dbReference type="SAM" id="MobiDB-lite"/>
    </source>
</evidence>
<keyword evidence="2" id="KW-0732">Signal</keyword>
<feature type="region of interest" description="Disordered" evidence="1">
    <location>
        <begin position="227"/>
        <end position="246"/>
    </location>
</feature>
<feature type="compositionally biased region" description="Basic and acidic residues" evidence="1">
    <location>
        <begin position="163"/>
        <end position="180"/>
    </location>
</feature>
<feature type="chain" id="PRO_5047159017" evidence="2">
    <location>
        <begin position="18"/>
        <end position="480"/>
    </location>
</feature>
<protein>
    <submittedName>
        <fullName evidence="4">Uncharacterized protein LOC101864052</fullName>
    </submittedName>
</protein>
<feature type="compositionally biased region" description="Low complexity" evidence="1">
    <location>
        <begin position="138"/>
        <end position="150"/>
    </location>
</feature>
<feature type="compositionally biased region" description="Polar residues" evidence="1">
    <location>
        <begin position="181"/>
        <end position="194"/>
    </location>
</feature>
<dbReference type="GeneID" id="101864052"/>
<proteinExistence type="predicted"/>
<dbReference type="RefSeq" id="XP_012935646.1">
    <property type="nucleotide sequence ID" value="XM_013080192.1"/>
</dbReference>
<organism evidence="3 4">
    <name type="scientific">Aplysia californica</name>
    <name type="common">California sea hare</name>
    <dbReference type="NCBI Taxonomy" id="6500"/>
    <lineage>
        <taxon>Eukaryota</taxon>
        <taxon>Metazoa</taxon>
        <taxon>Spiralia</taxon>
        <taxon>Lophotrochozoa</taxon>
        <taxon>Mollusca</taxon>
        <taxon>Gastropoda</taxon>
        <taxon>Heterobranchia</taxon>
        <taxon>Euthyneura</taxon>
        <taxon>Tectipleura</taxon>
        <taxon>Aplysiida</taxon>
        <taxon>Aplysioidea</taxon>
        <taxon>Aplysiidae</taxon>
        <taxon>Aplysia</taxon>
    </lineage>
</organism>
<sequence>MIKLLHLLLALWSCTVADCFLHPATQNCSDDTLWYRYQAGETITLQCPLAAGTSYEYIQWTMHLTQISVCTLEDSPTAWVCSHNELPGWRVSAYIQDSIVTLNLYAFPSVASEIIHVTGRRGNQSESQHRIPPGKVTPSLGVSPSPLVPSRMTSPSLKAGAEPNDKLGHSSKMSDKRDPSKQANTSTSKRSSAITDKITSFSSMLDAMAQKSVPTNVKKGAYGQTNTVTRRRGDRKKTSGISRRFANSPCGDIPRQLVPGAGRSAPFLHKSSAQRTKESKDAHAQQAFGDDVLLCSFCPFEVYSESGISCRAVDLEVDILTVDCALESSFSSPICELAIVPEQPSKQRDARATNSLREAVLDPASQLYHCLLTGRMSEGRARYSVIVMDRWHPRTLVTLVTFESSSVRLESDCTRHVYQGQAYVLRERTARCTCTATGGMPPSGIARWLKAYWGFATETNTSSSTLQIPWQAGKYVHHTS</sequence>
<evidence type="ECO:0000313" key="4">
    <source>
        <dbReference type="RefSeq" id="XP_012935646.1"/>
    </source>
</evidence>
<name>A0ABM0ZVY3_APLCA</name>
<feature type="signal peptide" evidence="2">
    <location>
        <begin position="1"/>
        <end position="17"/>
    </location>
</feature>
<keyword evidence="3" id="KW-1185">Reference proteome</keyword>
<gene>
    <name evidence="4" type="primary">LOC101864052</name>
</gene>